<dbReference type="GO" id="GO:0004523">
    <property type="term" value="F:RNA-DNA hybrid ribonuclease activity"/>
    <property type="evidence" value="ECO:0007669"/>
    <property type="project" value="UniProtKB-UniRule"/>
</dbReference>
<organism evidence="13">
    <name type="scientific">Accumulibacter regalis</name>
    <dbReference type="NCBI Taxonomy" id="522306"/>
    <lineage>
        <taxon>Bacteria</taxon>
        <taxon>Pseudomonadati</taxon>
        <taxon>Pseudomonadota</taxon>
        <taxon>Betaproteobacteria</taxon>
        <taxon>Candidatus Accumulibacter</taxon>
    </lineage>
</organism>
<dbReference type="FunFam" id="3.30.420.10:FF:000089">
    <property type="entry name" value="Ribonuclease H"/>
    <property type="match status" value="1"/>
</dbReference>
<name>C7RMA2_ACCRE</name>
<keyword evidence="10 11" id="KW-0460">Magnesium</keyword>
<keyword evidence="7 11" id="KW-0479">Metal-binding</keyword>
<feature type="binding site" evidence="11">
    <location>
        <position position="12"/>
    </location>
    <ligand>
        <name>Mg(2+)</name>
        <dbReference type="ChEBI" id="CHEBI:18420"/>
        <label>1</label>
    </ligand>
</feature>
<dbReference type="EMBL" id="CP001715">
    <property type="protein sequence ID" value="ACV37180.1"/>
    <property type="molecule type" value="Genomic_DNA"/>
</dbReference>
<reference evidence="13" key="2">
    <citation type="submission" date="2009-09" db="EMBL/GenBank/DDBJ databases">
        <title>Complete sequence of chromosome of Candidatus Accumulibacter phosphatis clade IIA str. UW-1.</title>
        <authorList>
            <consortium name="US DOE Joint Genome Institute"/>
            <person name="Martin H.G."/>
            <person name="Ivanova N."/>
            <person name="Kunin V."/>
            <person name="Warnecke F."/>
            <person name="Barry K."/>
            <person name="He S."/>
            <person name="Salamov A."/>
            <person name="Szeto E."/>
            <person name="Dalin E."/>
            <person name="Pangilinan J.L."/>
            <person name="Lapidus A."/>
            <person name="Lowry S."/>
            <person name="Kyrpides N.C."/>
            <person name="McMahon K.D."/>
            <person name="Hugenholtz P."/>
        </authorList>
    </citation>
    <scope>NUCLEOTIDE SEQUENCE [LARGE SCALE GENOMIC DNA]</scope>
    <source>
        <strain evidence="13">UW-1</strain>
    </source>
</reference>
<dbReference type="HAMAP" id="MF_00042">
    <property type="entry name" value="RNase_H"/>
    <property type="match status" value="1"/>
</dbReference>
<dbReference type="InterPro" id="IPR022892">
    <property type="entry name" value="RNaseHI"/>
</dbReference>
<evidence type="ECO:0000259" key="12">
    <source>
        <dbReference type="PROSITE" id="PS50879"/>
    </source>
</evidence>
<comment type="function">
    <text evidence="2 11">Endonuclease that specifically degrades the RNA of RNA-DNA hybrids.</text>
</comment>
<dbReference type="SUPFAM" id="SSF53098">
    <property type="entry name" value="Ribonuclease H-like"/>
    <property type="match status" value="1"/>
</dbReference>
<dbReference type="PANTHER" id="PTHR10642:SF26">
    <property type="entry name" value="RIBONUCLEASE H1"/>
    <property type="match status" value="1"/>
</dbReference>
<dbReference type="Gene3D" id="3.30.420.10">
    <property type="entry name" value="Ribonuclease H-like superfamily/Ribonuclease H"/>
    <property type="match status" value="1"/>
</dbReference>
<evidence type="ECO:0000256" key="10">
    <source>
        <dbReference type="ARBA" id="ARBA00022842"/>
    </source>
</evidence>
<comment type="similarity">
    <text evidence="3 11">Belongs to the RNase H family.</text>
</comment>
<dbReference type="HOGENOM" id="CLU_030894_6_0_4"/>
<dbReference type="GO" id="GO:0000287">
    <property type="term" value="F:magnesium ion binding"/>
    <property type="evidence" value="ECO:0007669"/>
    <property type="project" value="UniProtKB-UniRule"/>
</dbReference>
<dbReference type="OrthoDB" id="7845843at2"/>
<keyword evidence="6 11" id="KW-0540">Nuclease</keyword>
<feature type="domain" description="RNase H type-1" evidence="12">
    <location>
        <begin position="3"/>
        <end position="144"/>
    </location>
</feature>
<dbReference type="KEGG" id="app:CAP2UW1_3930"/>
<protein>
    <recommendedName>
        <fullName evidence="5 11">Ribonuclease H</fullName>
        <shortName evidence="11">RNase H</shortName>
        <ecNumber evidence="5 11">3.1.26.4</ecNumber>
    </recommendedName>
</protein>
<evidence type="ECO:0000256" key="11">
    <source>
        <dbReference type="HAMAP-Rule" id="MF_00042"/>
    </source>
</evidence>
<evidence type="ECO:0000256" key="2">
    <source>
        <dbReference type="ARBA" id="ARBA00004065"/>
    </source>
</evidence>
<keyword evidence="11" id="KW-0963">Cytoplasm</keyword>
<dbReference type="InterPro" id="IPR036397">
    <property type="entry name" value="RNaseH_sf"/>
</dbReference>
<dbReference type="PROSITE" id="PS50879">
    <property type="entry name" value="RNASE_H_1"/>
    <property type="match status" value="1"/>
</dbReference>
<evidence type="ECO:0000256" key="6">
    <source>
        <dbReference type="ARBA" id="ARBA00022722"/>
    </source>
</evidence>
<keyword evidence="9 11" id="KW-0378">Hydrolase</keyword>
<dbReference type="EC" id="3.1.26.4" evidence="5 11"/>
<dbReference type="GO" id="GO:0005737">
    <property type="term" value="C:cytoplasm"/>
    <property type="evidence" value="ECO:0007669"/>
    <property type="project" value="UniProtKB-SubCell"/>
</dbReference>
<comment type="subunit">
    <text evidence="4 11">Monomer.</text>
</comment>
<dbReference type="InterPro" id="IPR050092">
    <property type="entry name" value="RNase_H"/>
</dbReference>
<dbReference type="STRING" id="522306.CAP2UW1_3930"/>
<evidence type="ECO:0000256" key="1">
    <source>
        <dbReference type="ARBA" id="ARBA00000077"/>
    </source>
</evidence>
<dbReference type="NCBIfam" id="NF001236">
    <property type="entry name" value="PRK00203.1"/>
    <property type="match status" value="1"/>
</dbReference>
<feature type="binding site" evidence="11">
    <location>
        <position position="136"/>
    </location>
    <ligand>
        <name>Mg(2+)</name>
        <dbReference type="ChEBI" id="CHEBI:18420"/>
        <label>2</label>
    </ligand>
</feature>
<evidence type="ECO:0000256" key="5">
    <source>
        <dbReference type="ARBA" id="ARBA00012180"/>
    </source>
</evidence>
<sequence>MTDEVVITIFADGGCRGNPGPGGWGVVLQAGEHEKELWGGEPDTTNNRMEMTAAIRALEALKRPASVRLHTDSQYLQKGISEWIHNWKRNGWRTADKKPVKNADLWQRLDELAGEHRIQWCWVKGHAGHSGNERADALANRGMDELQRTANRRPLAGDGS</sequence>
<comment type="subcellular location">
    <subcellularLocation>
        <location evidence="11">Cytoplasm</location>
    </subcellularLocation>
</comment>
<evidence type="ECO:0000256" key="7">
    <source>
        <dbReference type="ARBA" id="ARBA00022723"/>
    </source>
</evidence>
<evidence type="ECO:0000256" key="4">
    <source>
        <dbReference type="ARBA" id="ARBA00011245"/>
    </source>
</evidence>
<dbReference type="InterPro" id="IPR012337">
    <property type="entry name" value="RNaseH-like_sf"/>
</dbReference>
<evidence type="ECO:0000256" key="8">
    <source>
        <dbReference type="ARBA" id="ARBA00022759"/>
    </source>
</evidence>
<proteinExistence type="inferred from homology"/>
<reference evidence="13" key="1">
    <citation type="submission" date="2009-08" db="EMBL/GenBank/DDBJ databases">
        <authorList>
            <consortium name="US DOE Joint Genome Institute"/>
            <person name="Lucas S."/>
            <person name="Copeland A."/>
            <person name="Lapidus A."/>
            <person name="Glavina del Rio T."/>
            <person name="Dalin E."/>
            <person name="Tice H."/>
            <person name="Bruce D."/>
            <person name="Barry K."/>
            <person name="Pitluck S."/>
            <person name="Lowry S."/>
            <person name="Larimer F."/>
            <person name="Land M."/>
            <person name="Hauser L."/>
            <person name="Kyrpides N."/>
            <person name="Ivanova N."/>
            <person name="McMahon K.D."/>
            <person name="Hugenholtz P."/>
        </authorList>
    </citation>
    <scope>NUCLEOTIDE SEQUENCE</scope>
    <source>
        <strain evidence="13">UW-1</strain>
    </source>
</reference>
<dbReference type="PANTHER" id="PTHR10642">
    <property type="entry name" value="RIBONUCLEASE H1"/>
    <property type="match status" value="1"/>
</dbReference>
<dbReference type="GO" id="GO:0043137">
    <property type="term" value="P:DNA replication, removal of RNA primer"/>
    <property type="evidence" value="ECO:0007669"/>
    <property type="project" value="TreeGrafter"/>
</dbReference>
<comment type="cofactor">
    <cofactor evidence="11">
        <name>Mg(2+)</name>
        <dbReference type="ChEBI" id="CHEBI:18420"/>
    </cofactor>
    <text evidence="11">Binds 1 Mg(2+) ion per subunit. May bind a second metal ion at a regulatory site, or after substrate binding.</text>
</comment>
<dbReference type="Pfam" id="PF00075">
    <property type="entry name" value="RNase_H"/>
    <property type="match status" value="1"/>
</dbReference>
<evidence type="ECO:0000313" key="13">
    <source>
        <dbReference type="EMBL" id="ACV37180.1"/>
    </source>
</evidence>
<dbReference type="InterPro" id="IPR002156">
    <property type="entry name" value="RNaseH_domain"/>
</dbReference>
<dbReference type="GO" id="GO:0003676">
    <property type="term" value="F:nucleic acid binding"/>
    <property type="evidence" value="ECO:0007669"/>
    <property type="project" value="InterPro"/>
</dbReference>
<feature type="binding site" evidence="11">
    <location>
        <position position="12"/>
    </location>
    <ligand>
        <name>Mg(2+)</name>
        <dbReference type="ChEBI" id="CHEBI:18420"/>
        <label>2</label>
    </ligand>
</feature>
<feature type="binding site" evidence="11">
    <location>
        <position position="50"/>
    </location>
    <ligand>
        <name>Mg(2+)</name>
        <dbReference type="ChEBI" id="CHEBI:18420"/>
        <label>1</label>
    </ligand>
</feature>
<dbReference type="eggNOG" id="COG0328">
    <property type="taxonomic scope" value="Bacteria"/>
</dbReference>
<evidence type="ECO:0000256" key="9">
    <source>
        <dbReference type="ARBA" id="ARBA00022801"/>
    </source>
</evidence>
<keyword evidence="8 11" id="KW-0255">Endonuclease</keyword>
<comment type="catalytic activity">
    <reaction evidence="1 11">
        <text>Endonucleolytic cleavage to 5'-phosphomonoester.</text>
        <dbReference type="EC" id="3.1.26.4"/>
    </reaction>
</comment>
<evidence type="ECO:0000256" key="3">
    <source>
        <dbReference type="ARBA" id="ARBA00005300"/>
    </source>
</evidence>
<accession>C7RMA2</accession>
<dbReference type="CDD" id="cd09278">
    <property type="entry name" value="RNase_HI_prokaryote_like"/>
    <property type="match status" value="1"/>
</dbReference>
<gene>
    <name evidence="11" type="primary">rnhA</name>
    <name evidence="13" type="ordered locus">CAP2UW1_3930</name>
</gene>
<feature type="binding site" evidence="11">
    <location>
        <position position="72"/>
    </location>
    <ligand>
        <name>Mg(2+)</name>
        <dbReference type="ChEBI" id="CHEBI:18420"/>
        <label>1</label>
    </ligand>
</feature>
<dbReference type="AlphaFoldDB" id="C7RMA2"/>